<dbReference type="SUPFAM" id="SSF53474">
    <property type="entry name" value="alpha/beta-Hydrolases"/>
    <property type="match status" value="1"/>
</dbReference>
<evidence type="ECO:0000313" key="4">
    <source>
        <dbReference type="Proteomes" id="UP000189114"/>
    </source>
</evidence>
<evidence type="ECO:0000259" key="2">
    <source>
        <dbReference type="Pfam" id="PF02230"/>
    </source>
</evidence>
<dbReference type="Pfam" id="PF02230">
    <property type="entry name" value="Abhydrolase_2"/>
    <property type="match status" value="1"/>
</dbReference>
<feature type="domain" description="Phospholipase/carboxylesterase/thioesterase" evidence="2">
    <location>
        <begin position="150"/>
        <end position="321"/>
    </location>
</feature>
<sequence>MISSPQFLCRCQPIARVEMLGAQIIRFDFAFEQKIPAFVLSDLKVWLKSKNTQDKWIKLEVVEYQYLDSHCISVWIKPDIHSITTKLLSFDPIRFTQERLNVEIKIKFSKQINPRTLPCQILPIYCLGVDEFQQHLFCDFFYSVYFPRQSNNKHPLIICLHGAGEGGKNQSNLLADKMAITFWNESTQVLFDYPYILAPQCPSFWLKKFVLNDRTYSGERDYTDDLLKLVTQFIAQYPNIDRRRIYIVGGSMGGYQGLRLFAAKPDLFAAALIACPAQIPSKTELNALINEPIWFLHCNGDQVVPIENTQKIIRCLISQGNLHLQATYFNDIVVANRSVNPHCVFLYLYENQVKIGNTSIFEWLMQQKKERV</sequence>
<dbReference type="GO" id="GO:0016787">
    <property type="term" value="F:hydrolase activity"/>
    <property type="evidence" value="ECO:0007669"/>
    <property type="project" value="InterPro"/>
</dbReference>
<dbReference type="PANTHER" id="PTHR43037:SF1">
    <property type="entry name" value="BLL1128 PROTEIN"/>
    <property type="match status" value="1"/>
</dbReference>
<accession>A0A1V3KGS4</accession>
<evidence type="ECO:0000256" key="1">
    <source>
        <dbReference type="ARBA" id="ARBA00022729"/>
    </source>
</evidence>
<dbReference type="InterPro" id="IPR050955">
    <property type="entry name" value="Plant_Biomass_Hydrol_Est"/>
</dbReference>
<dbReference type="EMBL" id="MLAE01000063">
    <property type="protein sequence ID" value="OOF76814.1"/>
    <property type="molecule type" value="Genomic_DNA"/>
</dbReference>
<organism evidence="3 4">
    <name type="scientific">Rodentibacter caecimuris</name>
    <dbReference type="NCBI Taxonomy" id="1796644"/>
    <lineage>
        <taxon>Bacteria</taxon>
        <taxon>Pseudomonadati</taxon>
        <taxon>Pseudomonadota</taxon>
        <taxon>Gammaproteobacteria</taxon>
        <taxon>Pasteurellales</taxon>
        <taxon>Pasteurellaceae</taxon>
        <taxon>Rodentibacter</taxon>
    </lineage>
</organism>
<dbReference type="InterPro" id="IPR003140">
    <property type="entry name" value="PLipase/COase/thioEstase"/>
</dbReference>
<evidence type="ECO:0000313" key="3">
    <source>
        <dbReference type="EMBL" id="OOF76814.1"/>
    </source>
</evidence>
<proteinExistence type="predicted"/>
<dbReference type="Gene3D" id="3.40.50.1820">
    <property type="entry name" value="alpha/beta hydrolase"/>
    <property type="match status" value="1"/>
</dbReference>
<protein>
    <recommendedName>
        <fullName evidence="2">Phospholipase/carboxylesterase/thioesterase domain-containing protein</fullName>
    </recommendedName>
</protein>
<comment type="caution">
    <text evidence="3">The sequence shown here is derived from an EMBL/GenBank/DDBJ whole genome shotgun (WGS) entry which is preliminary data.</text>
</comment>
<keyword evidence="1" id="KW-0732">Signal</keyword>
<dbReference type="InterPro" id="IPR029058">
    <property type="entry name" value="AB_hydrolase_fold"/>
</dbReference>
<gene>
    <name evidence="3" type="ORF">BKG96_09625</name>
</gene>
<dbReference type="AlphaFoldDB" id="A0A1V3KGS4"/>
<name>A0A1V3KGS4_9PAST</name>
<dbReference type="RefSeq" id="WP_077587281.1">
    <property type="nucleotide sequence ID" value="NZ_MLAE01000063.1"/>
</dbReference>
<dbReference type="PANTHER" id="PTHR43037">
    <property type="entry name" value="UNNAMED PRODUCT-RELATED"/>
    <property type="match status" value="1"/>
</dbReference>
<reference evidence="4" key="1">
    <citation type="submission" date="2016-10" db="EMBL/GenBank/DDBJ databases">
        <title>Rodentibacter gen. nov. and new species.</title>
        <authorList>
            <person name="Christensen H."/>
        </authorList>
    </citation>
    <scope>NUCLEOTIDE SEQUENCE [LARGE SCALE GENOMIC DNA]</scope>
    <source>
        <strain evidence="4">Ppn152</strain>
    </source>
</reference>
<dbReference type="Proteomes" id="UP000189114">
    <property type="component" value="Unassembled WGS sequence"/>
</dbReference>